<keyword evidence="6" id="KW-0808">Transferase</keyword>
<evidence type="ECO:0000256" key="8">
    <source>
        <dbReference type="ARBA" id="ARBA00022824"/>
    </source>
</evidence>
<dbReference type="GeneTree" id="ENSGT00940000153481"/>
<dbReference type="SUPFAM" id="SSF53448">
    <property type="entry name" value="Nucleotide-diphospho-sugar transferases"/>
    <property type="match status" value="1"/>
</dbReference>
<evidence type="ECO:0000259" key="15">
    <source>
        <dbReference type="Pfam" id="PF00535"/>
    </source>
</evidence>
<dbReference type="Ensembl" id="ENSNVIT00000033336.1">
    <property type="protein sequence ID" value="ENSNVIP00000028762.1"/>
    <property type="gene ID" value="ENSNVIG00000022149.1"/>
</dbReference>
<evidence type="ECO:0000256" key="3">
    <source>
        <dbReference type="ARBA" id="ARBA00006739"/>
    </source>
</evidence>
<evidence type="ECO:0000256" key="1">
    <source>
        <dbReference type="ARBA" id="ARBA00004389"/>
    </source>
</evidence>
<keyword evidence="8" id="KW-0256">Endoplasmic reticulum</keyword>
<dbReference type="Proteomes" id="UP000694425">
    <property type="component" value="Unplaced"/>
</dbReference>
<evidence type="ECO:0000256" key="11">
    <source>
        <dbReference type="ARBA" id="ARBA00023136"/>
    </source>
</evidence>
<evidence type="ECO:0000313" key="17">
    <source>
        <dbReference type="Proteomes" id="UP000694425"/>
    </source>
</evidence>
<comment type="catalytic activity">
    <reaction evidence="12">
        <text>a di-trans,poly-cis-dolichyl phosphate + UDP-alpha-D-glucose = a di-trans,poly-cis-dolichyl beta-D-glucosyl phosphate + UDP</text>
        <dbReference type="Rhea" id="RHEA:15401"/>
        <dbReference type="Rhea" id="RHEA-COMP:19498"/>
        <dbReference type="Rhea" id="RHEA-COMP:19502"/>
        <dbReference type="ChEBI" id="CHEBI:57525"/>
        <dbReference type="ChEBI" id="CHEBI:57683"/>
        <dbReference type="ChEBI" id="CHEBI:58223"/>
        <dbReference type="ChEBI" id="CHEBI:58885"/>
        <dbReference type="EC" id="2.4.1.117"/>
    </reaction>
    <physiologicalReaction direction="left-to-right" evidence="12">
        <dbReference type="Rhea" id="RHEA:15402"/>
    </physiologicalReaction>
</comment>
<reference evidence="16" key="1">
    <citation type="submission" date="2025-08" db="UniProtKB">
        <authorList>
            <consortium name="Ensembl"/>
        </authorList>
    </citation>
    <scope>IDENTIFICATION</scope>
</reference>
<dbReference type="PANTHER" id="PTHR10859:SF91">
    <property type="entry name" value="DOLICHYL-PHOSPHATE BETA-GLUCOSYLTRANSFERASE"/>
    <property type="match status" value="1"/>
</dbReference>
<proteinExistence type="inferred from homology"/>
<evidence type="ECO:0000256" key="10">
    <source>
        <dbReference type="ARBA" id="ARBA00022989"/>
    </source>
</evidence>
<dbReference type="GO" id="GO:0004581">
    <property type="term" value="F:dolichyl-phosphate beta-glucosyltransferase activity"/>
    <property type="evidence" value="ECO:0007669"/>
    <property type="project" value="UniProtKB-EC"/>
</dbReference>
<reference evidence="16" key="2">
    <citation type="submission" date="2025-09" db="UniProtKB">
        <authorList>
            <consortium name="Ensembl"/>
        </authorList>
    </citation>
    <scope>IDENTIFICATION</scope>
</reference>
<keyword evidence="7" id="KW-0812">Transmembrane</keyword>
<dbReference type="Pfam" id="PF00535">
    <property type="entry name" value="Glycos_transf_2"/>
    <property type="match status" value="1"/>
</dbReference>
<dbReference type="InterPro" id="IPR035518">
    <property type="entry name" value="DPG_synthase"/>
</dbReference>
<sequence>MSSLLLQLAVLGVALAAAALILISFVAFITATKMPHLHQHEDEKFFLNARGQKETLPSIWDSPTKRLSVVVPSYNEEKRCKPDFIYWVRKQDPTFTYEVIVVDDGSKDQTSKVAFKYCQKYGSDKVRVITLVKNRGKGGAIRMGIFSSRGEKILMADADGATKFPDVEKLEKGLNDLQPWPEQMAIACGSRAHLEKESIAQRSYFRTLLMYGFHFLVWFLCVKGIRDTQCGFKLFTREAASRTFSSLHIERWAFDVELLYIAQFFKIPIAEIAVNWTEIEGSKLVPFWSWLQMGKDLLFIRLRYLTGAWRLEQTKKMN</sequence>
<evidence type="ECO:0000256" key="9">
    <source>
        <dbReference type="ARBA" id="ARBA00022968"/>
    </source>
</evidence>
<evidence type="ECO:0000256" key="5">
    <source>
        <dbReference type="ARBA" id="ARBA00022676"/>
    </source>
</evidence>
<protein>
    <recommendedName>
        <fullName evidence="13">Dolichyl-phosphate beta-glucosyltransferase</fullName>
        <ecNumber evidence="4">2.4.1.117</ecNumber>
    </recommendedName>
    <alternativeName>
        <fullName evidence="14">Asparagine-linked glycosylation protein 5 homolog</fullName>
    </alternativeName>
</protein>
<evidence type="ECO:0000256" key="4">
    <source>
        <dbReference type="ARBA" id="ARBA00012583"/>
    </source>
</evidence>
<dbReference type="GO" id="GO:0006487">
    <property type="term" value="P:protein N-linked glycosylation"/>
    <property type="evidence" value="ECO:0007669"/>
    <property type="project" value="TreeGrafter"/>
</dbReference>
<comment type="similarity">
    <text evidence="3">Belongs to the glycosyltransferase 2 family.</text>
</comment>
<evidence type="ECO:0000256" key="12">
    <source>
        <dbReference type="ARBA" id="ARBA00045097"/>
    </source>
</evidence>
<organism evidence="16 17">
    <name type="scientific">Neovison vison</name>
    <name type="common">American mink</name>
    <name type="synonym">Mustela vison</name>
    <dbReference type="NCBI Taxonomy" id="452646"/>
    <lineage>
        <taxon>Eukaryota</taxon>
        <taxon>Metazoa</taxon>
        <taxon>Chordata</taxon>
        <taxon>Craniata</taxon>
        <taxon>Vertebrata</taxon>
        <taxon>Euteleostomi</taxon>
        <taxon>Mammalia</taxon>
        <taxon>Eutheria</taxon>
        <taxon>Laurasiatheria</taxon>
        <taxon>Carnivora</taxon>
        <taxon>Caniformia</taxon>
        <taxon>Musteloidea</taxon>
        <taxon>Mustelidae</taxon>
        <taxon>Mustelinae</taxon>
        <taxon>Neogale</taxon>
    </lineage>
</organism>
<accession>A0A8C7BXK3</accession>
<keyword evidence="10" id="KW-1133">Transmembrane helix</keyword>
<gene>
    <name evidence="16" type="primary">ALG5</name>
</gene>
<evidence type="ECO:0000256" key="14">
    <source>
        <dbReference type="ARBA" id="ARBA00083115"/>
    </source>
</evidence>
<dbReference type="EC" id="2.4.1.117" evidence="4"/>
<dbReference type="FunFam" id="3.90.550.10:FF:000068">
    <property type="entry name" value="ALG5, dolichyl-phosphate beta-glucosyltransferase"/>
    <property type="match status" value="1"/>
</dbReference>
<comment type="pathway">
    <text evidence="2">Protein modification; protein glycosylation.</text>
</comment>
<keyword evidence="9" id="KW-0735">Signal-anchor</keyword>
<comment type="subcellular location">
    <subcellularLocation>
        <location evidence="1">Endoplasmic reticulum membrane</location>
        <topology evidence="1">Single-pass membrane protein</topology>
    </subcellularLocation>
</comment>
<dbReference type="InterPro" id="IPR001173">
    <property type="entry name" value="Glyco_trans_2-like"/>
</dbReference>
<evidence type="ECO:0000256" key="2">
    <source>
        <dbReference type="ARBA" id="ARBA00004922"/>
    </source>
</evidence>
<name>A0A8C7BXK3_NEOVI</name>
<evidence type="ECO:0000313" key="16">
    <source>
        <dbReference type="Ensembl" id="ENSNVIP00000028762.1"/>
    </source>
</evidence>
<feature type="domain" description="Glycosyltransferase 2-like" evidence="15">
    <location>
        <begin position="68"/>
        <end position="241"/>
    </location>
</feature>
<dbReference type="AlphaFoldDB" id="A0A8C7BXK3"/>
<dbReference type="Gene3D" id="3.90.550.10">
    <property type="entry name" value="Spore Coat Polysaccharide Biosynthesis Protein SpsA, Chain A"/>
    <property type="match status" value="1"/>
</dbReference>
<dbReference type="PANTHER" id="PTHR10859">
    <property type="entry name" value="GLYCOSYL TRANSFERASE"/>
    <property type="match status" value="1"/>
</dbReference>
<evidence type="ECO:0000256" key="13">
    <source>
        <dbReference type="ARBA" id="ARBA00070518"/>
    </source>
</evidence>
<dbReference type="CDD" id="cd04188">
    <property type="entry name" value="DPG_synthase"/>
    <property type="match status" value="1"/>
</dbReference>
<keyword evidence="11" id="KW-0472">Membrane</keyword>
<dbReference type="GO" id="GO:0005789">
    <property type="term" value="C:endoplasmic reticulum membrane"/>
    <property type="evidence" value="ECO:0007669"/>
    <property type="project" value="UniProtKB-SubCell"/>
</dbReference>
<keyword evidence="17" id="KW-1185">Reference proteome</keyword>
<evidence type="ECO:0000256" key="6">
    <source>
        <dbReference type="ARBA" id="ARBA00022679"/>
    </source>
</evidence>
<keyword evidence="5" id="KW-0328">Glycosyltransferase</keyword>
<dbReference type="InterPro" id="IPR029044">
    <property type="entry name" value="Nucleotide-diphossugar_trans"/>
</dbReference>
<evidence type="ECO:0000256" key="7">
    <source>
        <dbReference type="ARBA" id="ARBA00022692"/>
    </source>
</evidence>